<dbReference type="InterPro" id="IPR036259">
    <property type="entry name" value="MFS_trans_sf"/>
</dbReference>
<dbReference type="CDD" id="cd17352">
    <property type="entry name" value="MFS_MCT_SLC16"/>
    <property type="match status" value="1"/>
</dbReference>
<dbReference type="GO" id="GO:0022857">
    <property type="term" value="F:transmembrane transporter activity"/>
    <property type="evidence" value="ECO:0007669"/>
    <property type="project" value="InterPro"/>
</dbReference>
<feature type="transmembrane region" description="Helical" evidence="2">
    <location>
        <begin position="470"/>
        <end position="488"/>
    </location>
</feature>
<name>A0A1A9WLW2_9MUSC</name>
<dbReference type="STRING" id="37001.A0A1A9WLW2"/>
<dbReference type="InterPro" id="IPR011701">
    <property type="entry name" value="MFS"/>
</dbReference>
<reference evidence="4" key="1">
    <citation type="submission" date="2014-03" db="EMBL/GenBank/DDBJ databases">
        <authorList>
            <person name="Aksoy S."/>
            <person name="Warren W."/>
            <person name="Wilson R.K."/>
        </authorList>
    </citation>
    <scope>NUCLEOTIDE SEQUENCE [LARGE SCALE GENOMIC DNA]</scope>
    <source>
        <strain evidence="4">IAEA</strain>
    </source>
</reference>
<dbReference type="PANTHER" id="PTHR11360:SF93">
    <property type="entry name" value="MONOCARBOXYLATE TRANSPORTER 7-LIKE PROTEIN"/>
    <property type="match status" value="1"/>
</dbReference>
<keyword evidence="2" id="KW-0812">Transmembrane</keyword>
<accession>A0A1A9WLW2</accession>
<feature type="transmembrane region" description="Helical" evidence="2">
    <location>
        <begin position="353"/>
        <end position="373"/>
    </location>
</feature>
<dbReference type="InterPro" id="IPR050327">
    <property type="entry name" value="Proton-linked_MCT"/>
</dbReference>
<feature type="transmembrane region" description="Helical" evidence="2">
    <location>
        <begin position="720"/>
        <end position="740"/>
    </location>
</feature>
<feature type="transmembrane region" description="Helical" evidence="2">
    <location>
        <begin position="406"/>
        <end position="425"/>
    </location>
</feature>
<feature type="region of interest" description="Disordered" evidence="1">
    <location>
        <begin position="216"/>
        <end position="242"/>
    </location>
</feature>
<keyword evidence="2" id="KW-1133">Transmembrane helix</keyword>
<dbReference type="Pfam" id="PF07690">
    <property type="entry name" value="MFS_1"/>
    <property type="match status" value="1"/>
</dbReference>
<dbReference type="Proteomes" id="UP000091820">
    <property type="component" value="Unassembled WGS sequence"/>
</dbReference>
<feature type="transmembrane region" description="Helical" evidence="2">
    <location>
        <begin position="652"/>
        <end position="669"/>
    </location>
</feature>
<feature type="transmembrane region" description="Helical" evidence="2">
    <location>
        <begin position="312"/>
        <end position="333"/>
    </location>
</feature>
<dbReference type="SUPFAM" id="SSF103473">
    <property type="entry name" value="MFS general substrate transporter"/>
    <property type="match status" value="1"/>
</dbReference>
<keyword evidence="4" id="KW-1185">Reference proteome</keyword>
<feature type="transmembrane region" description="Helical" evidence="2">
    <location>
        <begin position="380"/>
        <end position="400"/>
    </location>
</feature>
<feature type="transmembrane region" description="Helical" evidence="2">
    <location>
        <begin position="690"/>
        <end position="708"/>
    </location>
</feature>
<dbReference type="VEuPathDB" id="VectorBase:GBRI024306"/>
<dbReference type="EnsemblMetazoa" id="GBRI024306-RA">
    <property type="protein sequence ID" value="GBRI024306-PA"/>
    <property type="gene ID" value="GBRI024306"/>
</dbReference>
<feature type="transmembrane region" description="Helical" evidence="2">
    <location>
        <begin position="437"/>
        <end position="458"/>
    </location>
</feature>
<feature type="compositionally biased region" description="Polar residues" evidence="1">
    <location>
        <begin position="216"/>
        <end position="232"/>
    </location>
</feature>
<proteinExistence type="predicted"/>
<feature type="transmembrane region" description="Helical" evidence="2">
    <location>
        <begin position="624"/>
        <end position="646"/>
    </location>
</feature>
<evidence type="ECO:0000313" key="4">
    <source>
        <dbReference type="Proteomes" id="UP000091820"/>
    </source>
</evidence>
<reference evidence="3" key="2">
    <citation type="submission" date="2020-05" db="UniProtKB">
        <authorList>
            <consortium name="EnsemblMetazoa"/>
        </authorList>
    </citation>
    <scope>IDENTIFICATION</scope>
    <source>
        <strain evidence="3">IAEA</strain>
    </source>
</reference>
<organism evidence="3 4">
    <name type="scientific">Glossina brevipalpis</name>
    <dbReference type="NCBI Taxonomy" id="37001"/>
    <lineage>
        <taxon>Eukaryota</taxon>
        <taxon>Metazoa</taxon>
        <taxon>Ecdysozoa</taxon>
        <taxon>Arthropoda</taxon>
        <taxon>Hexapoda</taxon>
        <taxon>Insecta</taxon>
        <taxon>Pterygota</taxon>
        <taxon>Neoptera</taxon>
        <taxon>Endopterygota</taxon>
        <taxon>Diptera</taxon>
        <taxon>Brachycera</taxon>
        <taxon>Muscomorpha</taxon>
        <taxon>Hippoboscoidea</taxon>
        <taxon>Glossinidae</taxon>
        <taxon>Glossina</taxon>
    </lineage>
</organism>
<evidence type="ECO:0000313" key="3">
    <source>
        <dbReference type="EnsemblMetazoa" id="GBRI024306-PA"/>
    </source>
</evidence>
<dbReference type="PANTHER" id="PTHR11360">
    <property type="entry name" value="MONOCARBOXYLATE TRANSPORTER"/>
    <property type="match status" value="1"/>
</dbReference>
<feature type="transmembrane region" description="Helical" evidence="2">
    <location>
        <begin position="543"/>
        <end position="565"/>
    </location>
</feature>
<feature type="transmembrane region" description="Helical" evidence="2">
    <location>
        <begin position="594"/>
        <end position="615"/>
    </location>
</feature>
<protein>
    <recommendedName>
        <fullName evidence="5">Major facilitator superfamily (MFS) profile domain-containing protein</fullName>
    </recommendedName>
</protein>
<evidence type="ECO:0000256" key="1">
    <source>
        <dbReference type="SAM" id="MobiDB-lite"/>
    </source>
</evidence>
<sequence>MKFYATCQYKCDDNNDSIFSNYKCNCDCRPHTHQKNEIMANGFTGGCLTNTSYLKNFSSPSPSTLYSSCPQLGQTYCSLPRNLYSTIRPPALHNSTSCCEGALKTNSEQELCRSKAIPASLITYCDHPPQLPPRQPQSYHHQFTEKLLTSTPKTYPLLPDFSIATAALTTRRILCANCRYNDQPVVWWVSCPRLAQKDSTHSLRDLSSATKFWTKNKTQQHPNSENIITTTSAPPAAVPPVPALSRTPQRQCNHAFYYAPEHCMLQYEEQDSGFPGLRDQEFYLLHRNIPALRRTGIDTTGIRQHYYPDGGWGWIICGMSFLVHLLTTGLQLSYGLTLFYALTHIHNSSGNEWLGALSWSISMVLTPFIDTLSRRKSTRLLAVVGGLIMSLGILFTSFATEVDQMIFSYGFIYGVGVSMVRETSTIMLGNYFKKRRLFVEMVAMSGEGVGIALFSVLLREGVGKVGWRSGLQIISALCSISFFVGLLYRPASLYHPQRRAIQHLKNQRKKMRDHKTSSTPLEPNIFKKIFQDISNLKSGTIKILLLTSAVAALGIYTPMFTMVGIKQELNANKDDSKVQDNNKVNNSSESQELVLMQTILGMSTTLGVVLAGALIRRPFVIRNFILSTSIVAQLFIASVALSILFMSFVMSYRSLCILSGLYGVGFGGFRFSFKMLALERIKMKFSKTWSFLRGIEAIPVLVSVPLTIFLNDYSLKYGRAGYYICSAAAAIAAIIIFFINHSNYVQNAPKRIQENGIIPQRMRSMSTQHVRTKYRPAFTVDYSKTNGCDYVMPDFLNRSCVSLNQVMEGGAGTSCLYGTPILRNQCHYHHMPLQYNQQLYNPPCLTAHGDDATSHHFPYNYDTGAGHYLRRSLSFIQNANCCGSTQLHCHCQAQWSQRDLRMDATTQPLLCTCSPSFYLQNCKSQSVPEGLSTIAQQCKCRTQPSREIVYIPREPSQSRYCPCYHCHQHRTNHPKINFIPKDAITSAPANNAHITSSTMPRCKLKRSQSLSRPLQFVEQMTTSV</sequence>
<evidence type="ECO:0008006" key="5">
    <source>
        <dbReference type="Google" id="ProtNLM"/>
    </source>
</evidence>
<keyword evidence="2" id="KW-0472">Membrane</keyword>
<dbReference type="AlphaFoldDB" id="A0A1A9WLW2"/>
<evidence type="ECO:0000256" key="2">
    <source>
        <dbReference type="SAM" id="Phobius"/>
    </source>
</evidence>
<dbReference type="Gene3D" id="1.20.1250.20">
    <property type="entry name" value="MFS general substrate transporter like domains"/>
    <property type="match status" value="1"/>
</dbReference>